<dbReference type="PROSITE" id="PS50075">
    <property type="entry name" value="CARRIER"/>
    <property type="match status" value="3"/>
</dbReference>
<evidence type="ECO:0000256" key="3">
    <source>
        <dbReference type="ARBA" id="ARBA00022450"/>
    </source>
</evidence>
<dbReference type="GO" id="GO:0031177">
    <property type="term" value="F:phosphopantetheine binding"/>
    <property type="evidence" value="ECO:0007669"/>
    <property type="project" value="InterPro"/>
</dbReference>
<dbReference type="PROSITE" id="PS00455">
    <property type="entry name" value="AMP_BINDING"/>
    <property type="match status" value="4"/>
</dbReference>
<gene>
    <name evidence="7" type="ORF">HG543_44665</name>
</gene>
<dbReference type="Proteomes" id="UP000518300">
    <property type="component" value="Unassembled WGS sequence"/>
</dbReference>
<dbReference type="Gene3D" id="3.30.559.10">
    <property type="entry name" value="Chloramphenicol acetyltransferase-like domain"/>
    <property type="match status" value="4"/>
</dbReference>
<dbReference type="InterPro" id="IPR045851">
    <property type="entry name" value="AMP-bd_C_sf"/>
</dbReference>
<evidence type="ECO:0000256" key="1">
    <source>
        <dbReference type="ARBA" id="ARBA00001957"/>
    </source>
</evidence>
<feature type="region of interest" description="Disordered" evidence="5">
    <location>
        <begin position="2965"/>
        <end position="2986"/>
    </location>
</feature>
<protein>
    <submittedName>
        <fullName evidence="7">Amino acid adenylation domain-containing protein</fullName>
    </submittedName>
</protein>
<evidence type="ECO:0000313" key="7">
    <source>
        <dbReference type="EMBL" id="NMO21899.1"/>
    </source>
</evidence>
<evidence type="ECO:0000256" key="4">
    <source>
        <dbReference type="ARBA" id="ARBA00022553"/>
    </source>
</evidence>
<dbReference type="EMBL" id="JABBJJ010000363">
    <property type="protein sequence ID" value="NMO21899.1"/>
    <property type="molecule type" value="Genomic_DNA"/>
</dbReference>
<dbReference type="Pfam" id="PF00501">
    <property type="entry name" value="AMP-binding"/>
    <property type="match status" value="4"/>
</dbReference>
<dbReference type="InterPro" id="IPR036736">
    <property type="entry name" value="ACP-like_sf"/>
</dbReference>
<dbReference type="FunFam" id="3.40.50.12780:FF:000012">
    <property type="entry name" value="Non-ribosomal peptide synthetase"/>
    <property type="match status" value="4"/>
</dbReference>
<feature type="domain" description="Carrier" evidence="6">
    <location>
        <begin position="1933"/>
        <end position="2008"/>
    </location>
</feature>
<comment type="similarity">
    <text evidence="2">Belongs to the ATP-dependent AMP-binding enzyme family.</text>
</comment>
<dbReference type="InterPro" id="IPR010071">
    <property type="entry name" value="AA_adenyl_dom"/>
</dbReference>
<dbReference type="InterPro" id="IPR009081">
    <property type="entry name" value="PP-bd_ACP"/>
</dbReference>
<dbReference type="GO" id="GO:0044550">
    <property type="term" value="P:secondary metabolite biosynthetic process"/>
    <property type="evidence" value="ECO:0007669"/>
    <property type="project" value="UniProtKB-ARBA"/>
</dbReference>
<feature type="domain" description="Carrier" evidence="6">
    <location>
        <begin position="2984"/>
        <end position="3059"/>
    </location>
</feature>
<evidence type="ECO:0000256" key="2">
    <source>
        <dbReference type="ARBA" id="ARBA00006432"/>
    </source>
</evidence>
<dbReference type="Gene3D" id="3.40.50.980">
    <property type="match status" value="8"/>
</dbReference>
<dbReference type="CDD" id="cd12117">
    <property type="entry name" value="A_NRPS_Srf_like"/>
    <property type="match status" value="2"/>
</dbReference>
<dbReference type="InterPro" id="IPR025110">
    <property type="entry name" value="AMP-bd_C"/>
</dbReference>
<dbReference type="InterPro" id="IPR020845">
    <property type="entry name" value="AMP-binding_CS"/>
</dbReference>
<dbReference type="InterPro" id="IPR001242">
    <property type="entry name" value="Condensation_dom"/>
</dbReference>
<dbReference type="SUPFAM" id="SSF52777">
    <property type="entry name" value="CoA-dependent acyltransferases"/>
    <property type="match status" value="8"/>
</dbReference>
<dbReference type="NCBIfam" id="NF003417">
    <property type="entry name" value="PRK04813.1"/>
    <property type="match status" value="4"/>
</dbReference>
<dbReference type="FunFam" id="3.30.559.30:FF:000001">
    <property type="entry name" value="Non-ribosomal peptide synthetase"/>
    <property type="match status" value="1"/>
</dbReference>
<dbReference type="Pfam" id="PF00550">
    <property type="entry name" value="PP-binding"/>
    <property type="match status" value="3"/>
</dbReference>
<dbReference type="SUPFAM" id="SSF47336">
    <property type="entry name" value="ACP-like"/>
    <property type="match status" value="3"/>
</dbReference>
<dbReference type="SMART" id="SM00823">
    <property type="entry name" value="PKS_PP"/>
    <property type="match status" value="3"/>
</dbReference>
<dbReference type="FunFam" id="3.30.559.10:FF:000012">
    <property type="entry name" value="Non-ribosomal peptide synthetase"/>
    <property type="match status" value="3"/>
</dbReference>
<evidence type="ECO:0000313" key="8">
    <source>
        <dbReference type="Proteomes" id="UP000518300"/>
    </source>
</evidence>
<dbReference type="NCBIfam" id="TIGR01733">
    <property type="entry name" value="AA-adenyl-dom"/>
    <property type="match status" value="4"/>
</dbReference>
<dbReference type="Gene3D" id="3.30.559.30">
    <property type="entry name" value="Nonribosomal peptide synthetase, condensation domain"/>
    <property type="match status" value="4"/>
</dbReference>
<dbReference type="Gene3D" id="3.30.300.30">
    <property type="match status" value="4"/>
</dbReference>
<proteinExistence type="inferred from homology"/>
<dbReference type="InterPro" id="IPR023213">
    <property type="entry name" value="CAT-like_dom_sf"/>
</dbReference>
<dbReference type="FunFam" id="1.10.1200.10:FF:000005">
    <property type="entry name" value="Nonribosomal peptide synthetase 1"/>
    <property type="match status" value="1"/>
</dbReference>
<dbReference type="GO" id="GO:0003824">
    <property type="term" value="F:catalytic activity"/>
    <property type="evidence" value="ECO:0007669"/>
    <property type="project" value="InterPro"/>
</dbReference>
<dbReference type="Gene3D" id="2.30.38.10">
    <property type="entry name" value="Luciferase, Domain 3"/>
    <property type="match status" value="4"/>
</dbReference>
<accession>A0A848LW71</accession>
<dbReference type="InterPro" id="IPR006162">
    <property type="entry name" value="Ppantetheine_attach_site"/>
</dbReference>
<dbReference type="Gene3D" id="1.10.1200.10">
    <property type="entry name" value="ACP-like"/>
    <property type="match status" value="3"/>
</dbReference>
<reference evidence="7 8" key="1">
    <citation type="submission" date="2020-04" db="EMBL/GenBank/DDBJ databases">
        <title>Draft genome of Pyxidicoccus fallax type strain.</title>
        <authorList>
            <person name="Whitworth D.E."/>
        </authorList>
    </citation>
    <scope>NUCLEOTIDE SEQUENCE [LARGE SCALE GENOMIC DNA]</scope>
    <source>
        <strain evidence="7 8">DSM 14698</strain>
    </source>
</reference>
<dbReference type="PANTHER" id="PTHR45527">
    <property type="entry name" value="NONRIBOSOMAL PEPTIDE SYNTHETASE"/>
    <property type="match status" value="1"/>
</dbReference>
<dbReference type="GO" id="GO:0072330">
    <property type="term" value="P:monocarboxylic acid biosynthetic process"/>
    <property type="evidence" value="ECO:0007669"/>
    <property type="project" value="UniProtKB-ARBA"/>
</dbReference>
<evidence type="ECO:0000256" key="5">
    <source>
        <dbReference type="SAM" id="MobiDB-lite"/>
    </source>
</evidence>
<organism evidence="7 8">
    <name type="scientific">Pyxidicoccus fallax</name>
    <dbReference type="NCBI Taxonomy" id="394095"/>
    <lineage>
        <taxon>Bacteria</taxon>
        <taxon>Pseudomonadati</taxon>
        <taxon>Myxococcota</taxon>
        <taxon>Myxococcia</taxon>
        <taxon>Myxococcales</taxon>
        <taxon>Cystobacterineae</taxon>
        <taxon>Myxococcaceae</taxon>
        <taxon>Pyxidicoccus</taxon>
    </lineage>
</organism>
<dbReference type="Pfam" id="PF00668">
    <property type="entry name" value="Condensation"/>
    <property type="match status" value="4"/>
</dbReference>
<dbReference type="PANTHER" id="PTHR45527:SF1">
    <property type="entry name" value="FATTY ACID SYNTHASE"/>
    <property type="match status" value="1"/>
</dbReference>
<dbReference type="GO" id="GO:0005829">
    <property type="term" value="C:cytosol"/>
    <property type="evidence" value="ECO:0007669"/>
    <property type="project" value="TreeGrafter"/>
</dbReference>
<dbReference type="FunFam" id="3.30.300.30:FF:000010">
    <property type="entry name" value="Enterobactin synthetase component F"/>
    <property type="match status" value="4"/>
</dbReference>
<dbReference type="FunFam" id="3.40.50.980:FF:000001">
    <property type="entry name" value="Non-ribosomal peptide synthetase"/>
    <property type="match status" value="4"/>
</dbReference>
<dbReference type="FunFam" id="2.30.38.10:FF:000001">
    <property type="entry name" value="Non-ribosomal peptide synthetase PvdI"/>
    <property type="match status" value="4"/>
</dbReference>
<evidence type="ECO:0000259" key="6">
    <source>
        <dbReference type="PROSITE" id="PS50075"/>
    </source>
</evidence>
<comment type="cofactor">
    <cofactor evidence="1">
        <name>pantetheine 4'-phosphate</name>
        <dbReference type="ChEBI" id="CHEBI:47942"/>
    </cofactor>
</comment>
<dbReference type="SUPFAM" id="SSF56801">
    <property type="entry name" value="Acetyl-CoA synthetase-like"/>
    <property type="match status" value="4"/>
</dbReference>
<sequence>PLPLVDLRGVENAEAQALRLATVEAARPFDLAAGPLLRARLLRLGDTRHLLVLTMHHIISDGWSVGVMVREVGALYPAFRAGQPSPLPELPLQYGDFAAWQRDWLKGEQLDTQLQWWRQQLAGAPELELPTDFPRPRQPRHVAGHAELRLSRELSSAVTELCRREGITPFIALLAAFQVVLGRYAGQDDIVVGSPSAGREDEEVAGLVGFFLNTLVLRTRLSGDPTLRELLGRVRQVSLDAFAHQHIPFEHLQPPRDGRGQLFRVMFMMQNLAKKELELPGLTVRTVQLSDLAAKFDLTLVFTEEPEGFRGGLEYDAELFEPATAEQLLKHLHHVVAAMVARPEGRLSRLALLGEDERHRVLREWSGPREDFPDGTTLGALIREQARRAPDAVAAVTGGQQLTYAQLEHRANGLARRLRREGVGPESLVGVCVERSVELVVALVGILHAGGAYLPLDPSLPRERLSFMLEDSGARALVTQQPLLARFPRPPARVLLLDTQREELEAEGGEPVDGGATARNTAYVIYTSGSTGQPKGVLVEHRGVCNLVAHEARAYQVGPGTRMLQFANLGFDISVEEIFTTLCAGGTLYLAPLERLMPGEPLHTFLREQAITAVSLTPAALAVTEATELPALRTVISGGEACSADIVARWGAGRRFLNTYGPTEGTVVATLTVCEPDGRAPSIGRPLANVEAYVLDAGLEPVPPGVPGELYLGGVGVARGYLGRPGLTAERFVPHPFSREPGARLYRTGDRVKWRANGELDFLGRVDTQVKVRGFRIELGEVESALAAHPAVREAVVVVREDGATGKRLVGYAVPAPGHALEVEELRQFLKQRLPEYMVPAALVRLDALPLTPNGKVDRKALPAPDAAAEARRDFVAPRTPTEQVLAEQWRTLLGVERVGLHDDFFALGGHSLIATQAVARLRGHFGIDLPLRVLFEAATLEELARRVDEALAAGQLAGLPAPRPVPREAALPLSFAQQRLWFLDQLQPGAATYNIPVALRLEGPLDTAALERAFTEVVRRHESLRTTFADEGGAPIQVIHAPAPLPLPLVDLSAHEDGESEALRLARQETTRPFDLAAGPLLRARLLKLGDTRHVLLLTMHHIVSDGWSMGVLVREMAALYEAFRAGQPSPLPELPLQYADVAVWQREWLRGEVLEAQLAWWRKHLEGAPHALELPTDLPRPSVQTFRGASVPVRLSRELSDGLRAFCQQEGVTPFMALLAAFQALLSRYSGQQDLVIGSPIAGRRFAELEGLIGFFVNTLALRSRLDGAPSFRELLRRVRETTLGAYAHQDVPFEKLVEELHPARDLGRAPVFQVFFALQNMPLPAGRESALSIRPFTGVETTAAKFELELELSGHPEGFSGVLVYNADLFLPATARRLARYYAQLVERLLEQPGQPLHRLPLLPEEERRAILVDFNRAPSTFPVDATMPEVFSRVVAARPDAIALESAERRLTYAQLDAAANQLAHLLVARGVRADAPVALALERSVELVVSLLAILKAGGAYLPLDTSYPRERLEQMIEDAQPVLLLTSSSLAGSIPSSASLPVVCVDAVDTSSRPTHTPPVALLPEHLAYIDFTSGSTGRPKGVAVSHRNVLRTVCHAPYADVTADHSFLLIAPISFDASTLEVWGPLLNGGRLVVFPPSSPSDLDLLSSVLREHSVSTLHLTAGLFSQMVENRLDGLRGVKQLLTGGDVVSAPHVRRVLEGLRIPVTACYGPTEGTLFTSCFRMTAPEQVPASIPIGTPITGTQVYLLDESAQPVPVGVPGELFIGGEGLARGYVRRPDLTAERFIPNPFSATPGARLYRTGDLARWRQDGVLEFLGRKDFQVKVRGFRIELAEVEAALLAFAGVREAVALAREDVPGDKRLVGYVTADASLDMNALREALKARLPEYMVPSALVRLDALPLTANAKVDRKALPAPDSRAELRPYEPPRTATEQRLAALWAQVLRVDRVGLHDGFFELGGHSLLATQLVSRVRESFAVELPLRALFEAPTVATLAARLESARPGEQTRSAPPLVPVPRTGELPLSFAQQRLWLLDQLQPGGAAYNIPTPVRLTGKLDTAALERGLTWLVERHESLRTTFAAGSSGPVQVIQPVAPISLPVRDLSALPAGERESEARRLTREEGLLPFDLTHGPLFRASLLRLAPEDHVLRLTAHHIVSDGWSTGVLVRELAALYAAAVTGHPPQLPPLPVQYADYSVWQRDWLRGEVLEAQLDYWKQQLGGAPPVLELPTDRPRPAVQTFAGAEHSFTLPAELSQRLEALAREHQATLFMVLLTAWHTLLHRYSGQEDLVVGSPIAGRTHAPTEGLIGFFVNTLALRARLSGTDSFAGLLAQVRETTLGAYAHQEVPFEKLVEVLQPQRDLSRSPLFQVMFSVQNLPDTSWSLPGLELSPLEAVSPVAKFDLTLVLTPGPQGLSGALGYNTDLFDASTAARMVDHFHLLLEAVAAAPHQRLSSLPLLREAEQRQLLVEWNETATPFPDGACIHELFEAQVPRTPDAPALCFGSESLSYRELDTRANRLAHALRSRGVGPDTRVALGLERSLELVVSMLAVLKAGGAYVPLDPAYPRERLAFMLQDCGAAVLLTHSRLLGTLPPFHGHVLALDTEAAALARFPDTAPARTATADQLAYVIYTSGSTGRPKGVAVPHRGVPNLARHMARATGLKPGQRVLQFASFSFDAAVYEVTLALLHGATLVLATREELLPGQPLVDVLRGQSIDSALLPPSVLALLPTEGLETLGTLISGGEACTAEVVAKWAPGRHFINAYGPTESTVIATLHTCVPDGQRPPLGRALSNTRLYVLDGHLRPVPVGVPGELFIGGVGLARGYLGRPELTAERFVPDAFGTTPGGRLYRTGDLVRWRPDGTLEYLGRTDFQVKLRGFRIELGEIEAVLSAQSGVRQALVLVREDRPGDKRLVAYVVGAPGETVDTEALRSALEQRLPGHMVPSAFVALEALPLTPNGKVDRRALPPPEASAAGQAAPRTPTEERLAHLWAQVLGLERVGAEDHFFELGGHSLLATQVISRIRSEFGVELPLRALFEAPVLSALARRVDSALHSHRVQAPPLVPLPRTDDLPLSFAQQRLWFIDQIEPGSSTYNLATVLRLRGPLEPATLEAAFTSLAGRHESLRTTFEVRDGEPVQRIQPLTGVALPMVDLSDLPSEEREAEARRLASHEAERPFDLQRGPLFRALLLRLSPEEHVLIGAMHHIVSDGWSMGVLVRELEALYVAHATGQQARLPALPIQYADFAAWQRSWLRGEALARQLGYWKRQLAGAPAVLELPTDKPRPTVLSSRGAYQPVRFSKPLTEALLALCQREGVTPFMLLLAGWQVLLSRYSGQEDLCVGSPIAGRTRAETEGLIGFFVNTLVLRAQVEPHASFRELLAHVRATTLGAYEHQDVPFEKLVEELRPERSLSHSPLFQVMFALQNTPTASPRVEGAPPLRLEPFDADVQTTKFDLMLTLVQGADGFEGTLGYRTDLFEPSTIRRMVEHLGTLMEAAAATPEAPVGGLSLLPASEREQLLAHWSGVATDYPRASTLPEVFSQVVARHGDRVAIEFGDSRLTYRQLDERANQLAHHLRSLGVSTDSRVAIALERSLELVVALVAILKAGGAYVPLDPAYPRERLATMVEDTRPRALVTTRALLARLPAEGQAAVLMDALSLEGEPAHPPPPAALPESLAYIDFTSGSTGRPKGVGTVHQAVLRTLFGVDYARFGPEETFLLLAPISFDASTFELWGALLHGSRLVIMPPQTPSLEELGRTVQQSGVTTLWLTTGLFTQMVESQLEGMRPVKQVLMGGDIVSAPHVRRVLEELRVPVVHAYGPTESTVFTTAFRLTEPSQAEGATISIGGPLANTRVYVLDAYGQLVPTGVPGELFIGGDGLARGYVEQPGLTAERFVPDAFSGVPGARLYRTGDRVRWRADGMLEFLGRNDFQVKLRGFRIELGEIEAALSRHPAVRQALVLKREVSAGNPQLVAWFTSTGSAPDAATLRAFLQQRLPGYMVPSAFMALESFPLTPNGKVDRKALP</sequence>
<dbReference type="InterPro" id="IPR020806">
    <property type="entry name" value="PKS_PP-bd"/>
</dbReference>
<dbReference type="CDD" id="cd19531">
    <property type="entry name" value="LCL_NRPS-like"/>
    <property type="match status" value="4"/>
</dbReference>
<dbReference type="RefSeq" id="WP_169351068.1">
    <property type="nucleotide sequence ID" value="NZ_JABBJJ010000363.1"/>
</dbReference>
<comment type="caution">
    <text evidence="7">The sequence shown here is derived from an EMBL/GenBank/DDBJ whole genome shotgun (WGS) entry which is preliminary data.</text>
</comment>
<keyword evidence="8" id="KW-1185">Reference proteome</keyword>
<feature type="non-terminal residue" evidence="7">
    <location>
        <position position="4030"/>
    </location>
</feature>
<dbReference type="Pfam" id="PF13193">
    <property type="entry name" value="AMP-binding_C"/>
    <property type="match status" value="4"/>
</dbReference>
<keyword evidence="4" id="KW-0597">Phosphoprotein</keyword>
<dbReference type="InterPro" id="IPR000873">
    <property type="entry name" value="AMP-dep_synth/lig_dom"/>
</dbReference>
<feature type="non-terminal residue" evidence="7">
    <location>
        <position position="1"/>
    </location>
</feature>
<dbReference type="PROSITE" id="PS00012">
    <property type="entry name" value="PHOSPHOPANTETHEINE"/>
    <property type="match status" value="3"/>
</dbReference>
<dbReference type="FunFam" id="1.10.1200.10:FF:000016">
    <property type="entry name" value="Non-ribosomal peptide synthase"/>
    <property type="match status" value="2"/>
</dbReference>
<keyword evidence="3" id="KW-0596">Phosphopantetheine</keyword>
<dbReference type="CDD" id="cd17652">
    <property type="entry name" value="A_NRPS_CmdD_like"/>
    <property type="match status" value="2"/>
</dbReference>
<name>A0A848LW71_9BACT</name>
<dbReference type="GO" id="GO:0043041">
    <property type="term" value="P:amino acid activation for nonribosomal peptide biosynthetic process"/>
    <property type="evidence" value="ECO:0007669"/>
    <property type="project" value="TreeGrafter"/>
</dbReference>
<feature type="domain" description="Carrier" evidence="6">
    <location>
        <begin position="877"/>
        <end position="952"/>
    </location>
</feature>